<dbReference type="InterPro" id="IPR004147">
    <property type="entry name" value="ABC1_dom"/>
</dbReference>
<dbReference type="InterPro" id="IPR051130">
    <property type="entry name" value="Mito_struct-func_regulator"/>
</dbReference>
<gene>
    <name evidence="3" type="ORF">MNOR_LOCUS1388</name>
</gene>
<comment type="similarity">
    <text evidence="1">Belongs to the protein kinase superfamily. ADCK protein kinase family.</text>
</comment>
<name>A0AAV2PKN2_MEGNR</name>
<evidence type="ECO:0000259" key="2">
    <source>
        <dbReference type="Pfam" id="PF03109"/>
    </source>
</evidence>
<organism evidence="3 4">
    <name type="scientific">Meganyctiphanes norvegica</name>
    <name type="common">Northern krill</name>
    <name type="synonym">Thysanopoda norvegica</name>
    <dbReference type="NCBI Taxonomy" id="48144"/>
    <lineage>
        <taxon>Eukaryota</taxon>
        <taxon>Metazoa</taxon>
        <taxon>Ecdysozoa</taxon>
        <taxon>Arthropoda</taxon>
        <taxon>Crustacea</taxon>
        <taxon>Multicrustacea</taxon>
        <taxon>Malacostraca</taxon>
        <taxon>Eumalacostraca</taxon>
        <taxon>Eucarida</taxon>
        <taxon>Euphausiacea</taxon>
        <taxon>Euphausiidae</taxon>
        <taxon>Meganyctiphanes</taxon>
    </lineage>
</organism>
<sequence length="566" mass="64990">MCMVYQLKLNKNVYDGFLENCTLIIPIRAVPKAWRVGELFLRYNSGGCPIDNALINEYFHGVSENSRLVHLRKNAKDVDRILQSVYVGTYVSCDYWWSTYGLDDTSDEYSDALHEAHKRSAELVLDGCLKNGGLYVKLGQGLVSMNHVLPKEYIDTLKVLQDKCLNRDWDEIGTLFNEDFGKSHKEIFAEFEDEPIAAASLAQVFKARTHTGHEVAVKVQYIDLQDRFKGDIATIEYLLDLVQFMHPKFSLRWVLKDLKGTLEQELDFINEGQNSERCAEELAKFKYVYVPKVHWNECSKRVLTTEFIDGFKISDIEGIESAGLKLNDVDEKMINAFAEQIFHTGFVHADPHPGNILIRKSPYGGSEIVLLDHGLYQFVPTTARKPLCRLWKSIVEGDHDGMQEHCQQLGVKALNYRLFAMALVQRYVPPKLGMIGEIFDMFYDDSGPKFMTRADFEKLPEDEKKAIRQEIVEVHERMFDVFKAIPSNLMLIFRHTKSMRNIDLAYNTCVSKRSVLYNSNVKNTFVPLGGSQAFRVNLTWGATFPFAMEFWLASEKICIWLLLAML</sequence>
<dbReference type="EMBL" id="CAXKWB010000368">
    <property type="protein sequence ID" value="CAL4060460.1"/>
    <property type="molecule type" value="Genomic_DNA"/>
</dbReference>
<feature type="non-terminal residue" evidence="3">
    <location>
        <position position="566"/>
    </location>
</feature>
<dbReference type="CDD" id="cd13969">
    <property type="entry name" value="ADCK1-like"/>
    <property type="match status" value="1"/>
</dbReference>
<dbReference type="SUPFAM" id="SSF56112">
    <property type="entry name" value="Protein kinase-like (PK-like)"/>
    <property type="match status" value="1"/>
</dbReference>
<reference evidence="3 4" key="1">
    <citation type="submission" date="2024-05" db="EMBL/GenBank/DDBJ databases">
        <authorList>
            <person name="Wallberg A."/>
        </authorList>
    </citation>
    <scope>NUCLEOTIDE SEQUENCE [LARGE SCALE GENOMIC DNA]</scope>
</reference>
<proteinExistence type="inferred from homology"/>
<feature type="domain" description="ABC1 atypical kinase-like" evidence="2">
    <location>
        <begin position="160"/>
        <end position="405"/>
    </location>
</feature>
<dbReference type="PANTHER" id="PTHR43173">
    <property type="entry name" value="ABC1 FAMILY PROTEIN"/>
    <property type="match status" value="1"/>
</dbReference>
<accession>A0AAV2PKN2</accession>
<dbReference type="Proteomes" id="UP001497623">
    <property type="component" value="Unassembled WGS sequence"/>
</dbReference>
<dbReference type="InterPro" id="IPR045307">
    <property type="entry name" value="ADCK1_dom"/>
</dbReference>
<dbReference type="InterPro" id="IPR011009">
    <property type="entry name" value="Kinase-like_dom_sf"/>
</dbReference>
<dbReference type="PANTHER" id="PTHR43173:SF28">
    <property type="entry name" value="AARF DOMAIN CONTAINING KINASE 5"/>
    <property type="match status" value="1"/>
</dbReference>
<evidence type="ECO:0000256" key="1">
    <source>
        <dbReference type="ARBA" id="ARBA00009670"/>
    </source>
</evidence>
<evidence type="ECO:0000313" key="4">
    <source>
        <dbReference type="Proteomes" id="UP001497623"/>
    </source>
</evidence>
<comment type="caution">
    <text evidence="3">The sequence shown here is derived from an EMBL/GenBank/DDBJ whole genome shotgun (WGS) entry which is preliminary data.</text>
</comment>
<dbReference type="Pfam" id="PF03109">
    <property type="entry name" value="ABC1"/>
    <property type="match status" value="1"/>
</dbReference>
<evidence type="ECO:0000313" key="3">
    <source>
        <dbReference type="EMBL" id="CAL4060460.1"/>
    </source>
</evidence>
<keyword evidence="4" id="KW-1185">Reference proteome</keyword>
<protein>
    <recommendedName>
        <fullName evidence="2">ABC1 atypical kinase-like domain-containing protein</fullName>
    </recommendedName>
</protein>
<dbReference type="AlphaFoldDB" id="A0AAV2PKN2"/>